<evidence type="ECO:0000259" key="3">
    <source>
        <dbReference type="SMART" id="SM00043"/>
    </source>
</evidence>
<dbReference type="PROSITE" id="PS00287">
    <property type="entry name" value="CYSTATIN"/>
    <property type="match status" value="1"/>
</dbReference>
<dbReference type="GO" id="GO:0004869">
    <property type="term" value="F:cysteine-type endopeptidase inhibitor activity"/>
    <property type="evidence" value="ECO:0007669"/>
    <property type="project" value="InterPro"/>
</dbReference>
<dbReference type="SUPFAM" id="SSF54403">
    <property type="entry name" value="Cystatin/monellin"/>
    <property type="match status" value="1"/>
</dbReference>
<evidence type="ECO:0000256" key="2">
    <source>
        <dbReference type="SAM" id="SignalP"/>
    </source>
</evidence>
<proteinExistence type="inferred from homology"/>
<evidence type="ECO:0000256" key="1">
    <source>
        <dbReference type="ARBA" id="ARBA00009403"/>
    </source>
</evidence>
<dbReference type="Gene3D" id="3.10.450.10">
    <property type="match status" value="1"/>
</dbReference>
<comment type="caution">
    <text evidence="4">The sequence shown here is derived from an EMBL/GenBank/DDBJ whole genome shotgun (WGS) entry which is preliminary data.</text>
</comment>
<dbReference type="SMART" id="SM00043">
    <property type="entry name" value="CY"/>
    <property type="match status" value="1"/>
</dbReference>
<dbReference type="EMBL" id="JAPXFL010000039">
    <property type="protein sequence ID" value="KAK9496916.1"/>
    <property type="molecule type" value="Genomic_DNA"/>
</dbReference>
<protein>
    <recommendedName>
        <fullName evidence="3">Cystatin domain-containing protein</fullName>
    </recommendedName>
</protein>
<comment type="similarity">
    <text evidence="1">Belongs to the cystatin family.</text>
</comment>
<dbReference type="Proteomes" id="UP001461498">
    <property type="component" value="Unassembled WGS sequence"/>
</dbReference>
<reference evidence="4 5" key="1">
    <citation type="submission" date="2022-12" db="EMBL/GenBank/DDBJ databases">
        <title>Chromosome-level genome assembly of true bugs.</title>
        <authorList>
            <person name="Ma L."/>
            <person name="Li H."/>
        </authorList>
    </citation>
    <scope>NUCLEOTIDE SEQUENCE [LARGE SCALE GENOMIC DNA]</scope>
    <source>
        <strain evidence="4">Lab_2022b</strain>
    </source>
</reference>
<keyword evidence="5" id="KW-1185">Reference proteome</keyword>
<feature type="chain" id="PRO_5043508670" description="Cystatin domain-containing protein" evidence="2">
    <location>
        <begin position="25"/>
        <end position="111"/>
    </location>
</feature>
<feature type="signal peptide" evidence="2">
    <location>
        <begin position="1"/>
        <end position="24"/>
    </location>
</feature>
<dbReference type="CDD" id="cd00042">
    <property type="entry name" value="CY"/>
    <property type="match status" value="1"/>
</dbReference>
<dbReference type="Pfam" id="PF00031">
    <property type="entry name" value="Cystatin"/>
    <property type="match status" value="1"/>
</dbReference>
<gene>
    <name evidence="4" type="ORF">O3M35_012868</name>
</gene>
<evidence type="ECO:0000313" key="4">
    <source>
        <dbReference type="EMBL" id="KAK9496916.1"/>
    </source>
</evidence>
<accession>A0AAW1CFE5</accession>
<organism evidence="4 5">
    <name type="scientific">Rhynocoris fuscipes</name>
    <dbReference type="NCBI Taxonomy" id="488301"/>
    <lineage>
        <taxon>Eukaryota</taxon>
        <taxon>Metazoa</taxon>
        <taxon>Ecdysozoa</taxon>
        <taxon>Arthropoda</taxon>
        <taxon>Hexapoda</taxon>
        <taxon>Insecta</taxon>
        <taxon>Pterygota</taxon>
        <taxon>Neoptera</taxon>
        <taxon>Paraneoptera</taxon>
        <taxon>Hemiptera</taxon>
        <taxon>Heteroptera</taxon>
        <taxon>Panheteroptera</taxon>
        <taxon>Cimicomorpha</taxon>
        <taxon>Reduviidae</taxon>
        <taxon>Harpactorinae</taxon>
        <taxon>Harpactorini</taxon>
        <taxon>Rhynocoris</taxon>
    </lineage>
</organism>
<name>A0AAW1CFE5_9HEMI</name>
<keyword evidence="2" id="KW-0732">Signal</keyword>
<sequence>MSMFTVTLSALLLLAVTVLHSAEGKACLGCYNEISVNDKEFKKTFNKALTTANAGNFKVLKIIKAEKQVVAGFNYRVQFEADIPGKGKKQCKIYYFEGLKNEFEVQGMYCK</sequence>
<evidence type="ECO:0000313" key="5">
    <source>
        <dbReference type="Proteomes" id="UP001461498"/>
    </source>
</evidence>
<dbReference type="AlphaFoldDB" id="A0AAW1CFE5"/>
<feature type="domain" description="Cystatin" evidence="3">
    <location>
        <begin position="26"/>
        <end position="111"/>
    </location>
</feature>
<dbReference type="InterPro" id="IPR046350">
    <property type="entry name" value="Cystatin_sf"/>
</dbReference>
<dbReference type="InterPro" id="IPR000010">
    <property type="entry name" value="Cystatin_dom"/>
</dbReference>
<dbReference type="InterPro" id="IPR018073">
    <property type="entry name" value="Prot_inh_cystat_CS"/>
</dbReference>